<keyword evidence="3" id="KW-1185">Reference proteome</keyword>
<feature type="transmembrane region" description="Helical" evidence="1">
    <location>
        <begin position="28"/>
        <end position="44"/>
    </location>
</feature>
<keyword evidence="1" id="KW-1133">Transmembrane helix</keyword>
<dbReference type="EMBL" id="CP017756">
    <property type="protein sequence ID" value="AOZ11149.1"/>
    <property type="molecule type" value="Genomic_DNA"/>
</dbReference>
<name>A0ABM6FGR3_9BURK</name>
<proteinExistence type="predicted"/>
<feature type="transmembrane region" description="Helical" evidence="1">
    <location>
        <begin position="65"/>
        <end position="84"/>
    </location>
</feature>
<evidence type="ECO:0000313" key="2">
    <source>
        <dbReference type="EMBL" id="AOZ11149.1"/>
    </source>
</evidence>
<keyword evidence="1" id="KW-0812">Transmembrane</keyword>
<geneLocation type="plasmid" evidence="2 3">
    <name>unnamed1</name>
</geneLocation>
<evidence type="ECO:0008006" key="4">
    <source>
        <dbReference type="Google" id="ProtNLM"/>
    </source>
</evidence>
<evidence type="ECO:0000313" key="3">
    <source>
        <dbReference type="Proteomes" id="UP000177515"/>
    </source>
</evidence>
<gene>
    <name evidence="2" type="ORF">BKK80_34915</name>
</gene>
<protein>
    <recommendedName>
        <fullName evidence="4">DUF202 domain-containing protein</fullName>
    </recommendedName>
</protein>
<keyword evidence="1" id="KW-0472">Membrane</keyword>
<organism evidence="2 3">
    <name type="scientific">Cupriavidus malaysiensis</name>
    <dbReference type="NCBI Taxonomy" id="367825"/>
    <lineage>
        <taxon>Bacteria</taxon>
        <taxon>Pseudomonadati</taxon>
        <taxon>Pseudomonadota</taxon>
        <taxon>Betaproteobacteria</taxon>
        <taxon>Burkholderiales</taxon>
        <taxon>Burkholderiaceae</taxon>
        <taxon>Cupriavidus</taxon>
    </lineage>
</organism>
<dbReference type="Proteomes" id="UP000177515">
    <property type="component" value="Plasmid unnamed1"/>
</dbReference>
<reference evidence="2 3" key="1">
    <citation type="submission" date="2016-10" db="EMBL/GenBank/DDBJ databases">
        <title>Complete genome sequences of three Cupriavidus strains isolated from various Malaysian environments.</title>
        <authorList>
            <person name="Abdullah A.A.-A."/>
            <person name="Shafie N.A.H."/>
            <person name="Lau N.S."/>
        </authorList>
    </citation>
    <scope>NUCLEOTIDE SEQUENCE [LARGE SCALE GENOMIC DNA]</scope>
    <source>
        <strain evidence="2 3">USMAA1020</strain>
        <plasmid evidence="2 3">unnamed1</plasmid>
    </source>
</reference>
<keyword evidence="2" id="KW-0614">Plasmid</keyword>
<evidence type="ECO:0000256" key="1">
    <source>
        <dbReference type="SAM" id="Phobius"/>
    </source>
</evidence>
<sequence length="86" mass="9644">MNRWGLKLFCWLAVAVSAYAYHTGRLAIAIACGALALLALLIELRRANRQSSLEHAVTMTREERLLSVALMLLLIAAIRFVQVLRH</sequence>
<accession>A0ABM6FGR3</accession>